<proteinExistence type="predicted"/>
<gene>
    <name evidence="3" type="primary">cbiKc</name>
    <name evidence="3" type="ORF">DSM101010T_26700</name>
</gene>
<dbReference type="GO" id="GO:0046872">
    <property type="term" value="F:metal ion binding"/>
    <property type="evidence" value="ECO:0007669"/>
    <property type="project" value="UniProtKB-KW"/>
</dbReference>
<comment type="caution">
    <text evidence="3">The sequence shown here is derived from an EMBL/GenBank/DDBJ whole genome shotgun (WGS) entry which is preliminary data.</text>
</comment>
<dbReference type="GO" id="GO:0016852">
    <property type="term" value="F:sirohydrochlorin cobaltochelatase activity"/>
    <property type="evidence" value="ECO:0007669"/>
    <property type="project" value="InterPro"/>
</dbReference>
<dbReference type="Gene3D" id="3.40.50.1400">
    <property type="match status" value="2"/>
</dbReference>
<dbReference type="Pfam" id="PF06180">
    <property type="entry name" value="CbiK"/>
    <property type="match status" value="1"/>
</dbReference>
<evidence type="ECO:0000313" key="4">
    <source>
        <dbReference type="Proteomes" id="UP000503840"/>
    </source>
</evidence>
<evidence type="ECO:0000313" key="3">
    <source>
        <dbReference type="EMBL" id="GFM34305.1"/>
    </source>
</evidence>
<dbReference type="CDD" id="cd03412">
    <property type="entry name" value="CbiK_N"/>
    <property type="match status" value="1"/>
</dbReference>
<protein>
    <submittedName>
        <fullName evidence="3">Sirohydrochlorin cobaltochelatase CbiKC</fullName>
    </submittedName>
</protein>
<feature type="active site" description="Proton acceptor" evidence="1">
    <location>
        <position position="146"/>
    </location>
</feature>
<name>A0A7J0BMB9_9BACT</name>
<dbReference type="EMBL" id="BLVO01000013">
    <property type="protein sequence ID" value="GFM34305.1"/>
    <property type="molecule type" value="Genomic_DNA"/>
</dbReference>
<dbReference type="RefSeq" id="WP_174405907.1">
    <property type="nucleotide sequence ID" value="NZ_BLVO01000013.1"/>
</dbReference>
<reference evidence="3 4" key="1">
    <citation type="submission" date="2020-05" db="EMBL/GenBank/DDBJ databases">
        <title>Draft genome sequence of Desulfovibrio sp. strain HN2T.</title>
        <authorList>
            <person name="Ueno A."/>
            <person name="Tamazawa S."/>
            <person name="Tamamura S."/>
            <person name="Murakami T."/>
            <person name="Kiyama T."/>
            <person name="Inomata H."/>
            <person name="Amano Y."/>
            <person name="Miyakawa K."/>
            <person name="Tamaki H."/>
            <person name="Naganuma T."/>
            <person name="Kaneko K."/>
        </authorList>
    </citation>
    <scope>NUCLEOTIDE SEQUENCE [LARGE SCALE GENOMIC DNA]</scope>
    <source>
        <strain evidence="3 4">HN2</strain>
    </source>
</reference>
<dbReference type="GO" id="GO:0019251">
    <property type="term" value="P:anaerobic cobalamin biosynthetic process"/>
    <property type="evidence" value="ECO:0007669"/>
    <property type="project" value="InterPro"/>
</dbReference>
<sequence>MKRGILLVVFGANSKQANDTLSLVDDRVRSAFPGVNVRWAFTSELIRDRLAEQRVKTDSVRKALEKMGFEKYTHVAVQSLHIIPGAEYEDLLADGEQMRMQKRLQNVVVGSPLLHTDEDVQRAAEAMLRHLPALRQAGDAVVFMGHGTWHSGDSRYEDLSRAVRSRDEGVFIGTMDGSHTIEDILPALKAGAFRRVWLLPLLSVVGRHARKDMAGEGPDSWKSHIEAAGFECIPVLVGVAEYPGFVDIWIRHLGEALRMLESE</sequence>
<keyword evidence="4" id="KW-1185">Reference proteome</keyword>
<dbReference type="CDD" id="cd03413">
    <property type="entry name" value="CbiK_C"/>
    <property type="match status" value="1"/>
</dbReference>
<dbReference type="InterPro" id="IPR010388">
    <property type="entry name" value="Anaerobic_Co-chelatase"/>
</dbReference>
<organism evidence="3 4">
    <name type="scientific">Desulfovibrio subterraneus</name>
    <dbReference type="NCBI Taxonomy" id="2718620"/>
    <lineage>
        <taxon>Bacteria</taxon>
        <taxon>Pseudomonadati</taxon>
        <taxon>Thermodesulfobacteriota</taxon>
        <taxon>Desulfovibrionia</taxon>
        <taxon>Desulfovibrionales</taxon>
        <taxon>Desulfovibrionaceae</taxon>
        <taxon>Desulfovibrio</taxon>
    </lineage>
</organism>
<dbReference type="Proteomes" id="UP000503840">
    <property type="component" value="Unassembled WGS sequence"/>
</dbReference>
<keyword evidence="2" id="KW-0479">Metal-binding</keyword>
<feature type="binding site" evidence="2">
    <location>
        <position position="208"/>
    </location>
    <ligand>
        <name>Co(2+)</name>
        <dbReference type="ChEBI" id="CHEBI:48828"/>
    </ligand>
</feature>
<accession>A0A7J0BMB9</accession>
<dbReference type="AlphaFoldDB" id="A0A7J0BMB9"/>
<dbReference type="PIRSF" id="PIRSF033579">
    <property type="entry name" value="Anaer_Co_chel"/>
    <property type="match status" value="1"/>
</dbReference>
<evidence type="ECO:0000256" key="2">
    <source>
        <dbReference type="PIRSR" id="PIRSR033579-3"/>
    </source>
</evidence>
<keyword evidence="2" id="KW-0170">Cobalt</keyword>
<dbReference type="SUPFAM" id="SSF53800">
    <property type="entry name" value="Chelatase"/>
    <property type="match status" value="1"/>
</dbReference>
<feature type="binding site" evidence="2">
    <location>
        <position position="146"/>
    </location>
    <ligand>
        <name>Co(2+)</name>
        <dbReference type="ChEBI" id="CHEBI:48828"/>
    </ligand>
</feature>
<evidence type="ECO:0000256" key="1">
    <source>
        <dbReference type="PIRSR" id="PIRSR033579-1"/>
    </source>
</evidence>